<dbReference type="OrthoDB" id="508697at2759"/>
<reference evidence="1" key="1">
    <citation type="journal article" date="2019" name="Plant J.">
        <title>Chlorella vulgaris genome assembly and annotation reveals the molecular basis for metabolic acclimation to high light conditions.</title>
        <authorList>
            <person name="Cecchin M."/>
            <person name="Marcolungo L."/>
            <person name="Rossato M."/>
            <person name="Girolomoni L."/>
            <person name="Cosentino E."/>
            <person name="Cuine S."/>
            <person name="Li-Beisson Y."/>
            <person name="Delledonne M."/>
            <person name="Ballottari M."/>
        </authorList>
    </citation>
    <scope>NUCLEOTIDE SEQUENCE</scope>
    <source>
        <strain evidence="1">211/11P</strain>
    </source>
</reference>
<keyword evidence="2" id="KW-1185">Reference proteome</keyword>
<organism evidence="1 2">
    <name type="scientific">Chlorella vulgaris</name>
    <name type="common">Green alga</name>
    <dbReference type="NCBI Taxonomy" id="3077"/>
    <lineage>
        <taxon>Eukaryota</taxon>
        <taxon>Viridiplantae</taxon>
        <taxon>Chlorophyta</taxon>
        <taxon>core chlorophytes</taxon>
        <taxon>Trebouxiophyceae</taxon>
        <taxon>Chlorellales</taxon>
        <taxon>Chlorellaceae</taxon>
        <taxon>Chlorella clade</taxon>
        <taxon>Chlorella</taxon>
    </lineage>
</organism>
<protein>
    <recommendedName>
        <fullName evidence="3">Sulfotransferase</fullName>
    </recommendedName>
</protein>
<dbReference type="AlphaFoldDB" id="A0A9D4YV14"/>
<evidence type="ECO:0000313" key="1">
    <source>
        <dbReference type="EMBL" id="KAI3428008.1"/>
    </source>
</evidence>
<reference evidence="1" key="2">
    <citation type="submission" date="2020-11" db="EMBL/GenBank/DDBJ databases">
        <authorList>
            <person name="Cecchin M."/>
            <person name="Marcolungo L."/>
            <person name="Rossato M."/>
            <person name="Girolomoni L."/>
            <person name="Cosentino E."/>
            <person name="Cuine S."/>
            <person name="Li-Beisson Y."/>
            <person name="Delledonne M."/>
            <person name="Ballottari M."/>
        </authorList>
    </citation>
    <scope>NUCLEOTIDE SEQUENCE</scope>
    <source>
        <strain evidence="1">211/11P</strain>
        <tissue evidence="1">Whole cell</tissue>
    </source>
</reference>
<dbReference type="EMBL" id="SIDB01000009">
    <property type="protein sequence ID" value="KAI3428008.1"/>
    <property type="molecule type" value="Genomic_DNA"/>
</dbReference>
<dbReference type="Proteomes" id="UP001055712">
    <property type="component" value="Unassembled WGS sequence"/>
</dbReference>
<accession>A0A9D4YV14</accession>
<evidence type="ECO:0008006" key="3">
    <source>
        <dbReference type="Google" id="ProtNLM"/>
    </source>
</evidence>
<evidence type="ECO:0000313" key="2">
    <source>
        <dbReference type="Proteomes" id="UP001055712"/>
    </source>
</evidence>
<name>A0A9D4YV14_CHLVU</name>
<comment type="caution">
    <text evidence="1">The sequence shown here is derived from an EMBL/GenBank/DDBJ whole genome shotgun (WGS) entry which is preliminary data.</text>
</comment>
<sequence>MVCFVLLSNRSWVPPACLHNAYSEEAGSGGAPFGMRQQQQVAAVIGSANHKTGSKQLVCLGKAIQAAVQTNVTIKIISNTTASDAALVAAAGQATLGRPSFLVTYFHSSHECYGVAAESKETFKCRRPGFPCTAKGAPSLSLEGCYFSLPTAPVGVLHFVRDPWDVVTSAYWYHQQQPAPEAWIDVPFSKRAAAMLAEGVPEAALKALGLDTSSAESYGELLRTLPEDVGIQLEFWRSAPGLYAMARQAQFFERHPGGIQLEYEELQTGWDDAVTRIASRFYPRYVAQLVKQAKSCDTSNWSKEKLESSNHVTTGKHSGEDKLRLQAALAQDAEVQGHLCAVCAAMRYGCEAWCRDGERR</sequence>
<gene>
    <name evidence="1" type="ORF">D9Q98_006394</name>
</gene>
<proteinExistence type="predicted"/>